<feature type="region of interest" description="Disordered" evidence="9">
    <location>
        <begin position="252"/>
        <end position="295"/>
    </location>
</feature>
<keyword evidence="6 10" id="KW-0472">Membrane</keyword>
<dbReference type="Gene3D" id="1.25.10.10">
    <property type="entry name" value="Leucine-rich Repeat Variant"/>
    <property type="match status" value="3"/>
</dbReference>
<protein>
    <recommendedName>
        <fullName evidence="2">Nucleolar protein 9</fullName>
    </recommendedName>
    <alternativeName>
        <fullName evidence="7 8">Pumilio domain-containing protein NOP9</fullName>
    </alternativeName>
</protein>
<reference evidence="11" key="1">
    <citation type="submission" date="2021-01" db="EMBL/GenBank/DDBJ databases">
        <title>Metabolic potential, ecology and presence of endohyphal bacteria is reflected in genomic diversity of Mucoromycotina.</title>
        <authorList>
            <person name="Muszewska A."/>
            <person name="Okrasinska A."/>
            <person name="Steczkiewicz K."/>
            <person name="Drgas O."/>
            <person name="Orlowska M."/>
            <person name="Perlinska-Lenart U."/>
            <person name="Aleksandrzak-Piekarczyk T."/>
            <person name="Szatraj K."/>
            <person name="Zielenkiewicz U."/>
            <person name="Pilsyk S."/>
            <person name="Malc E."/>
            <person name="Mieczkowski P."/>
            <person name="Kruszewska J.S."/>
            <person name="Biernat P."/>
            <person name="Pawlowska J."/>
        </authorList>
    </citation>
    <scope>NUCLEOTIDE SEQUENCE</scope>
    <source>
        <strain evidence="11">WA0000018081</strain>
    </source>
</reference>
<keyword evidence="3 10" id="KW-0812">Transmembrane</keyword>
<dbReference type="PANTHER" id="PTHR13102">
    <property type="entry name" value="NUCLEOLAR PROTEIN 9"/>
    <property type="match status" value="1"/>
</dbReference>
<evidence type="ECO:0000256" key="8">
    <source>
        <dbReference type="ARBA" id="ARBA00031929"/>
    </source>
</evidence>
<feature type="transmembrane region" description="Helical" evidence="10">
    <location>
        <begin position="65"/>
        <end position="85"/>
    </location>
</feature>
<evidence type="ECO:0000256" key="9">
    <source>
        <dbReference type="SAM" id="MobiDB-lite"/>
    </source>
</evidence>
<evidence type="ECO:0000256" key="1">
    <source>
        <dbReference type="ARBA" id="ARBA00004141"/>
    </source>
</evidence>
<organism evidence="11 12">
    <name type="scientific">Thamnidium elegans</name>
    <dbReference type="NCBI Taxonomy" id="101142"/>
    <lineage>
        <taxon>Eukaryota</taxon>
        <taxon>Fungi</taxon>
        <taxon>Fungi incertae sedis</taxon>
        <taxon>Mucoromycota</taxon>
        <taxon>Mucoromycotina</taxon>
        <taxon>Mucoromycetes</taxon>
        <taxon>Mucorales</taxon>
        <taxon>Mucorineae</taxon>
        <taxon>Mucoraceae</taxon>
        <taxon>Thamnidium</taxon>
    </lineage>
</organism>
<dbReference type="SMART" id="SM00025">
    <property type="entry name" value="Pumilio"/>
    <property type="match status" value="6"/>
</dbReference>
<keyword evidence="12" id="KW-1185">Reference proteome</keyword>
<feature type="transmembrane region" description="Helical" evidence="10">
    <location>
        <begin position="40"/>
        <end position="59"/>
    </location>
</feature>
<dbReference type="GO" id="GO:0030688">
    <property type="term" value="C:preribosome, small subunit precursor"/>
    <property type="evidence" value="ECO:0007669"/>
    <property type="project" value="TreeGrafter"/>
</dbReference>
<dbReference type="InterPro" id="IPR016024">
    <property type="entry name" value="ARM-type_fold"/>
</dbReference>
<comment type="subcellular location">
    <subcellularLocation>
        <location evidence="1">Membrane</location>
        <topology evidence="1">Multi-pass membrane protein</topology>
    </subcellularLocation>
</comment>
<proteinExistence type="predicted"/>
<name>A0A8H7VN62_9FUNG</name>
<evidence type="ECO:0000256" key="2">
    <source>
        <dbReference type="ARBA" id="ARBA00016427"/>
    </source>
</evidence>
<dbReference type="GO" id="GO:0003723">
    <property type="term" value="F:RNA binding"/>
    <property type="evidence" value="ECO:0007669"/>
    <property type="project" value="InterPro"/>
</dbReference>
<feature type="transmembrane region" description="Helical" evidence="10">
    <location>
        <begin position="171"/>
        <end position="190"/>
    </location>
</feature>
<dbReference type="GO" id="GO:0000447">
    <property type="term" value="P:endonucleolytic cleavage in ITS1 to separate SSU-rRNA from 5.8S rRNA and LSU-rRNA from tricistronic rRNA transcript (SSU-rRNA, 5.8S rRNA, LSU-rRNA)"/>
    <property type="evidence" value="ECO:0007669"/>
    <property type="project" value="TreeGrafter"/>
</dbReference>
<accession>A0A8H7VN62</accession>
<sequence>MSSEHAAYFLKGVGDAFNWSRVIHLVTTSKSVQHTLLKSLALNGVAYLGILVILETFYNTPDHHLFGYSYTDLTGYPLYLICLVFNSKFYTQISQGQKMVDESLDIMSSVRTVILYGNFALFIAALRFIPYIGSAISFLVYSIIMSYYCFEYKWINLDWTIEQRMVFAEQHWAYYLGFGLPAAIITFFLSTLRAGGVFALVYPSYIMMASVAAPVGNTSFKLNIFIVIRYMNQCIMSGIRYLSGSKDVMETQKDNLGRANKKRGKKGGKKEEGEDTPAAISITPGEESAPQKTPVTHEGPAGIVFNDQHFQAAHFGEVDEELLGYFKNVEQTLDDPHFESGEDQRLFVENVYTEVDGNEFRLSTNYSCSLILEKLLKISDSFQLRVFMDKLSGKSVELFAHRFASHVCQTLLTLAADVVEREQLEGIASTSPGKEGEGELLSMEQLILGVCEDIKPHVGGLISQQFASHDIRILLYVLAGRRIDESGDIKGTLRSKKSTQYKKENNDTFTKSNLRLTSTRKVPDSFKAMFRTLTTELAINMSETEVRTLSVHKVANPVLQLLLEMQENDKEGQKAKNILIDRILWGIVTDIDSKEENKDRDAWFETMIRDPVGSHLLEVIMKCAPDAIFRKIFKTYLKGKLEKFSMHPISNFVIQHLITNIRKNKQLDQVMTELGGSFEKLLKFGKYGVIRSLVDASIKMETAQKQVVDAIASALHMPEGSDRKEFINCCMRMWTIEQWNEASQDEKLDLYKFHLQGSLIVQGIMKMEPDVNAVAVNSFLSQKPETVQRWCFSPAGSRAFESIVASPNVNAKMKKKIMRDLSGKYTALAKDKFGSHILDKCWVAADIDTKEKIAAELVKHEHELASHYIGKSILWTCKIDQYKRRHDEWIEREKGAERKREMFREILDESPLEKKRKFA</sequence>
<evidence type="ECO:0000313" key="11">
    <source>
        <dbReference type="EMBL" id="KAG2228771.1"/>
    </source>
</evidence>
<feature type="transmembrane region" description="Helical" evidence="10">
    <location>
        <begin position="131"/>
        <end position="150"/>
    </location>
</feature>
<dbReference type="InterPro" id="IPR001313">
    <property type="entry name" value="Pumilio_RNA-bd_rpt"/>
</dbReference>
<dbReference type="GO" id="GO:0000472">
    <property type="term" value="P:endonucleolytic cleavage to generate mature 5'-end of SSU-rRNA from (SSU-rRNA, 5.8S rRNA, LSU-rRNA)"/>
    <property type="evidence" value="ECO:0007669"/>
    <property type="project" value="TreeGrafter"/>
</dbReference>
<dbReference type="InterPro" id="IPR059112">
    <property type="entry name" value="CysZ/EI24"/>
</dbReference>
<dbReference type="InterPro" id="IPR040000">
    <property type="entry name" value="NOP9"/>
</dbReference>
<dbReference type="AlphaFoldDB" id="A0A8H7VN62"/>
<dbReference type="GO" id="GO:0005730">
    <property type="term" value="C:nucleolus"/>
    <property type="evidence" value="ECO:0007669"/>
    <property type="project" value="TreeGrafter"/>
</dbReference>
<feature type="transmembrane region" description="Helical" evidence="10">
    <location>
        <begin position="196"/>
        <end position="215"/>
    </location>
</feature>
<dbReference type="Pfam" id="PF07264">
    <property type="entry name" value="EI24"/>
    <property type="match status" value="1"/>
</dbReference>
<evidence type="ECO:0000256" key="3">
    <source>
        <dbReference type="ARBA" id="ARBA00022692"/>
    </source>
</evidence>
<dbReference type="GO" id="GO:0000056">
    <property type="term" value="P:ribosomal small subunit export from nucleus"/>
    <property type="evidence" value="ECO:0007669"/>
    <property type="project" value="TreeGrafter"/>
</dbReference>
<evidence type="ECO:0000256" key="4">
    <source>
        <dbReference type="ARBA" id="ARBA00022737"/>
    </source>
</evidence>
<evidence type="ECO:0000256" key="5">
    <source>
        <dbReference type="ARBA" id="ARBA00022989"/>
    </source>
</evidence>
<gene>
    <name evidence="11" type="ORF">INT48_008417</name>
</gene>
<keyword evidence="4" id="KW-0677">Repeat</keyword>
<evidence type="ECO:0000256" key="10">
    <source>
        <dbReference type="SAM" id="Phobius"/>
    </source>
</evidence>
<evidence type="ECO:0000256" key="7">
    <source>
        <dbReference type="ARBA" id="ARBA00030932"/>
    </source>
</evidence>
<dbReference type="PANTHER" id="PTHR13102:SF0">
    <property type="entry name" value="NUCLEOLAR PROTEIN 9"/>
    <property type="match status" value="1"/>
</dbReference>
<dbReference type="Proteomes" id="UP000613177">
    <property type="component" value="Unassembled WGS sequence"/>
</dbReference>
<dbReference type="SUPFAM" id="SSF48371">
    <property type="entry name" value="ARM repeat"/>
    <property type="match status" value="1"/>
</dbReference>
<comment type="caution">
    <text evidence="11">The sequence shown here is derived from an EMBL/GenBank/DDBJ whole genome shotgun (WGS) entry which is preliminary data.</text>
</comment>
<dbReference type="InterPro" id="IPR011989">
    <property type="entry name" value="ARM-like"/>
</dbReference>
<dbReference type="EMBL" id="JAEPRE010000360">
    <property type="protein sequence ID" value="KAG2228771.1"/>
    <property type="molecule type" value="Genomic_DNA"/>
</dbReference>
<feature type="compositionally biased region" description="Basic residues" evidence="9">
    <location>
        <begin position="259"/>
        <end position="268"/>
    </location>
</feature>
<evidence type="ECO:0000256" key="6">
    <source>
        <dbReference type="ARBA" id="ARBA00023136"/>
    </source>
</evidence>
<dbReference type="GO" id="GO:0000480">
    <property type="term" value="P:endonucleolytic cleavage in 5'-ETS of tricistronic rRNA transcript (SSU-rRNA, 5.8S rRNA, LSU-rRNA)"/>
    <property type="evidence" value="ECO:0007669"/>
    <property type="project" value="TreeGrafter"/>
</dbReference>
<dbReference type="GO" id="GO:0030686">
    <property type="term" value="C:90S preribosome"/>
    <property type="evidence" value="ECO:0007669"/>
    <property type="project" value="TreeGrafter"/>
</dbReference>
<keyword evidence="5 10" id="KW-1133">Transmembrane helix</keyword>
<dbReference type="Pfam" id="PF22493">
    <property type="entry name" value="PUF_NOP9"/>
    <property type="match status" value="1"/>
</dbReference>
<evidence type="ECO:0000313" key="12">
    <source>
        <dbReference type="Proteomes" id="UP000613177"/>
    </source>
</evidence>